<feature type="region of interest" description="Disordered" evidence="7">
    <location>
        <begin position="1"/>
        <end position="21"/>
    </location>
</feature>
<evidence type="ECO:0000256" key="1">
    <source>
        <dbReference type="ARBA" id="ARBA00004479"/>
    </source>
</evidence>
<reference evidence="10" key="1">
    <citation type="submission" date="2021-01" db="EMBL/GenBank/DDBJ databases">
        <authorList>
            <person name="Corre E."/>
            <person name="Pelletier E."/>
            <person name="Niang G."/>
            <person name="Scheremetjew M."/>
            <person name="Finn R."/>
            <person name="Kale V."/>
            <person name="Holt S."/>
            <person name="Cochrane G."/>
            <person name="Meng A."/>
            <person name="Brown T."/>
            <person name="Cohen L."/>
        </authorList>
    </citation>
    <scope>NUCLEOTIDE SEQUENCE</scope>
    <source>
        <strain evidence="10">GSO104</strain>
    </source>
</reference>
<keyword evidence="4" id="KW-0732">Signal</keyword>
<feature type="domain" description="GOLD" evidence="9">
    <location>
        <begin position="54"/>
        <end position="244"/>
    </location>
</feature>
<evidence type="ECO:0000256" key="4">
    <source>
        <dbReference type="ARBA" id="ARBA00022729"/>
    </source>
</evidence>
<dbReference type="AlphaFoldDB" id="A0A7S4VAX0"/>
<organism evidence="10">
    <name type="scientific">Ditylum brightwellii</name>
    <dbReference type="NCBI Taxonomy" id="49249"/>
    <lineage>
        <taxon>Eukaryota</taxon>
        <taxon>Sar</taxon>
        <taxon>Stramenopiles</taxon>
        <taxon>Ochrophyta</taxon>
        <taxon>Bacillariophyta</taxon>
        <taxon>Mediophyceae</taxon>
        <taxon>Lithodesmiophycidae</taxon>
        <taxon>Lithodesmiales</taxon>
        <taxon>Lithodesmiaceae</taxon>
        <taxon>Ditylum</taxon>
    </lineage>
</organism>
<evidence type="ECO:0000256" key="2">
    <source>
        <dbReference type="ARBA" id="ARBA00007104"/>
    </source>
</evidence>
<sequence>MARQQRSNQQPPSSSPSTATLLSKNHNRHYHTSKMFMNVFLLLIVFCSNVANASYSMVVPSGKQECFVIRPPENTMSLITGNYDMLEDELSPDPLTVVIYGSNNREMYHSSVFESEGTFTIAGIGTHQFCISNGLNGKKKADGKDRTVGFAIRVKPVQRGKDSKDDKEGPDNEHTANLMSLSSTLIEGLETMKDHQQYVKDREARYLLLAAHSYQRIMRWTFVEALVLMFIAGGQIMYLRKFFEQKRYL</sequence>
<name>A0A7S4VAX0_9STRA</name>
<comment type="subcellular location">
    <subcellularLocation>
        <location evidence="1">Membrane</location>
        <topology evidence="1">Single-pass type I membrane protein</topology>
    </subcellularLocation>
</comment>
<keyword evidence="5 8" id="KW-1133">Transmembrane helix</keyword>
<feature type="transmembrane region" description="Helical" evidence="8">
    <location>
        <begin position="217"/>
        <end position="239"/>
    </location>
</feature>
<dbReference type="InterPro" id="IPR015720">
    <property type="entry name" value="Emp24-like"/>
</dbReference>
<dbReference type="EMBL" id="HBNS01037766">
    <property type="protein sequence ID" value="CAE4634921.1"/>
    <property type="molecule type" value="Transcribed_RNA"/>
</dbReference>
<gene>
    <name evidence="10" type="ORF">DBRI00130_LOCUS29487</name>
</gene>
<dbReference type="InterPro" id="IPR009038">
    <property type="entry name" value="GOLD_dom"/>
</dbReference>
<feature type="compositionally biased region" description="Low complexity" evidence="7">
    <location>
        <begin position="1"/>
        <end position="17"/>
    </location>
</feature>
<keyword evidence="6 8" id="KW-0472">Membrane</keyword>
<evidence type="ECO:0000256" key="7">
    <source>
        <dbReference type="SAM" id="MobiDB-lite"/>
    </source>
</evidence>
<protein>
    <recommendedName>
        <fullName evidence="9">GOLD domain-containing protein</fullName>
    </recommendedName>
</protein>
<evidence type="ECO:0000259" key="9">
    <source>
        <dbReference type="SMART" id="SM01190"/>
    </source>
</evidence>
<evidence type="ECO:0000313" key="10">
    <source>
        <dbReference type="EMBL" id="CAE4634921.1"/>
    </source>
</evidence>
<evidence type="ECO:0000256" key="5">
    <source>
        <dbReference type="ARBA" id="ARBA00022989"/>
    </source>
</evidence>
<feature type="transmembrane region" description="Helical" evidence="8">
    <location>
        <begin position="35"/>
        <end position="55"/>
    </location>
</feature>
<dbReference type="PANTHER" id="PTHR22811">
    <property type="entry name" value="TRANSMEMBRANE EMP24 DOMAIN-CONTAINING PROTEIN"/>
    <property type="match status" value="1"/>
</dbReference>
<evidence type="ECO:0000256" key="8">
    <source>
        <dbReference type="SAM" id="Phobius"/>
    </source>
</evidence>
<dbReference type="SMART" id="SM01190">
    <property type="entry name" value="EMP24_GP25L"/>
    <property type="match status" value="1"/>
</dbReference>
<dbReference type="GO" id="GO:0016020">
    <property type="term" value="C:membrane"/>
    <property type="evidence" value="ECO:0007669"/>
    <property type="project" value="UniProtKB-SubCell"/>
</dbReference>
<accession>A0A7S4VAX0</accession>
<keyword evidence="3 8" id="KW-0812">Transmembrane</keyword>
<comment type="similarity">
    <text evidence="2">Belongs to the EMP24/GP25L family.</text>
</comment>
<evidence type="ECO:0000256" key="6">
    <source>
        <dbReference type="ARBA" id="ARBA00023136"/>
    </source>
</evidence>
<proteinExistence type="inferred from homology"/>
<evidence type="ECO:0000256" key="3">
    <source>
        <dbReference type="ARBA" id="ARBA00022692"/>
    </source>
</evidence>
<dbReference type="Pfam" id="PF01105">
    <property type="entry name" value="EMP24_GP25L"/>
    <property type="match status" value="1"/>
</dbReference>